<comment type="caution">
    <text evidence="3">The sequence shown here is derived from an EMBL/GenBank/DDBJ whole genome shotgun (WGS) entry which is preliminary data.</text>
</comment>
<dbReference type="InterPro" id="IPR046259">
    <property type="entry name" value="DUF6292"/>
</dbReference>
<feature type="region of interest" description="Disordered" evidence="1">
    <location>
        <begin position="137"/>
        <end position="160"/>
    </location>
</feature>
<evidence type="ECO:0000313" key="4">
    <source>
        <dbReference type="Proteomes" id="UP000600080"/>
    </source>
</evidence>
<gene>
    <name evidence="3" type="ORF">GCM10012285_61680</name>
</gene>
<name>A0ABQ2K169_9ACTN</name>
<reference evidence="4" key="1">
    <citation type="journal article" date="2019" name="Int. J. Syst. Evol. Microbiol.">
        <title>The Global Catalogue of Microorganisms (GCM) 10K type strain sequencing project: providing services to taxonomists for standard genome sequencing and annotation.</title>
        <authorList>
            <consortium name="The Broad Institute Genomics Platform"/>
            <consortium name="The Broad Institute Genome Sequencing Center for Infectious Disease"/>
            <person name="Wu L."/>
            <person name="Ma J."/>
        </authorList>
    </citation>
    <scope>NUCLEOTIDE SEQUENCE [LARGE SCALE GENOMIC DNA]</scope>
    <source>
        <strain evidence="4">CGMCC 4.7323</strain>
    </source>
</reference>
<dbReference type="Proteomes" id="UP000600080">
    <property type="component" value="Unassembled WGS sequence"/>
</dbReference>
<accession>A0ABQ2K169</accession>
<protein>
    <recommendedName>
        <fullName evidence="2">DUF6292 domain-containing protein</fullName>
    </recommendedName>
</protein>
<feature type="domain" description="DUF6292" evidence="2">
    <location>
        <begin position="252"/>
        <end position="343"/>
    </location>
</feature>
<proteinExistence type="predicted"/>
<dbReference type="EMBL" id="BMND01000044">
    <property type="protein sequence ID" value="GGN61998.1"/>
    <property type="molecule type" value="Genomic_DNA"/>
</dbReference>
<dbReference type="Pfam" id="PF19809">
    <property type="entry name" value="DUF6292"/>
    <property type="match status" value="1"/>
</dbReference>
<evidence type="ECO:0000256" key="1">
    <source>
        <dbReference type="SAM" id="MobiDB-lite"/>
    </source>
</evidence>
<sequence length="352" mass="38413">MIRAGRIGQVQTMADLAAAHKPKPISLGRFRNIKPHMREGFPSPISSPRARVVLWDAEQTAAYDAGLPIPDLPSEDSDEDLLDRAEAAAELGVTLTTWSDYRYDPRISEHVVLVPEREPGDDRPQVEHWPRHAIRAFKDGRPGQGKGPTVGKPKGAGDMIPRDQIRPRIAELLDADPAITTGAVVDELGLGTATVMRGLAHLRGQRITDLVEADPSLSLDAAAAQLGYPAFARRRAITVAQDEQRRRAVRPYLQGVADALAGAGSAEAGEVEVLNAGDHLAAAILLRPEQPAQALVWDERYGWRTATSRRHPIGKDPVPEGEGIRYLSTEVRPEPAEVLEALSDRRRGRKHP</sequence>
<organism evidence="3 4">
    <name type="scientific">Streptomyces kronopolitis</name>
    <dbReference type="NCBI Taxonomy" id="1612435"/>
    <lineage>
        <taxon>Bacteria</taxon>
        <taxon>Bacillati</taxon>
        <taxon>Actinomycetota</taxon>
        <taxon>Actinomycetes</taxon>
        <taxon>Kitasatosporales</taxon>
        <taxon>Streptomycetaceae</taxon>
        <taxon>Streptomyces</taxon>
    </lineage>
</organism>
<keyword evidence="4" id="KW-1185">Reference proteome</keyword>
<evidence type="ECO:0000259" key="2">
    <source>
        <dbReference type="Pfam" id="PF19809"/>
    </source>
</evidence>
<evidence type="ECO:0000313" key="3">
    <source>
        <dbReference type="EMBL" id="GGN61998.1"/>
    </source>
</evidence>